<feature type="region of interest" description="Disordered" evidence="3">
    <location>
        <begin position="1"/>
        <end position="22"/>
    </location>
</feature>
<proteinExistence type="inferred from homology"/>
<feature type="compositionally biased region" description="Basic and acidic residues" evidence="3">
    <location>
        <begin position="368"/>
        <end position="396"/>
    </location>
</feature>
<evidence type="ECO:0000256" key="2">
    <source>
        <dbReference type="ARBA" id="ARBA00023445"/>
    </source>
</evidence>
<evidence type="ECO:0000259" key="4">
    <source>
        <dbReference type="Pfam" id="PF01370"/>
    </source>
</evidence>
<feature type="domain" description="NAD-dependent epimerase/dehydratase" evidence="4">
    <location>
        <begin position="505"/>
        <end position="764"/>
    </location>
</feature>
<dbReference type="CDD" id="cd05227">
    <property type="entry name" value="AR_SDR_e"/>
    <property type="match status" value="1"/>
</dbReference>
<feature type="compositionally biased region" description="Low complexity" evidence="3">
    <location>
        <begin position="269"/>
        <end position="282"/>
    </location>
</feature>
<dbReference type="Pfam" id="PF01370">
    <property type="entry name" value="Epimerase"/>
    <property type="match status" value="1"/>
</dbReference>
<dbReference type="InterPro" id="IPR036291">
    <property type="entry name" value="NAD(P)-bd_dom_sf"/>
</dbReference>
<evidence type="ECO:0000313" key="6">
    <source>
        <dbReference type="Proteomes" id="UP000614334"/>
    </source>
</evidence>
<dbReference type="AlphaFoldDB" id="A0A8H7IN28"/>
<dbReference type="EMBL" id="JACYCF010000001">
    <property type="protein sequence ID" value="KAF8761907.1"/>
    <property type="molecule type" value="Genomic_DNA"/>
</dbReference>
<dbReference type="InterPro" id="IPR050425">
    <property type="entry name" value="NAD(P)_dehydrat-like"/>
</dbReference>
<dbReference type="FunFam" id="3.40.50.720:FF:000191">
    <property type="entry name" value="Methylglyoxal reductase (NADPH-dependent)"/>
    <property type="match status" value="1"/>
</dbReference>
<feature type="compositionally biased region" description="Pro residues" evidence="3">
    <location>
        <begin position="252"/>
        <end position="268"/>
    </location>
</feature>
<sequence>MTLVSTMPLDHESAQNLPRPPQYPLPGVNPFVILAHAAKCVGGPRKPIFPEIEQEISELVNAYNLDPSSFPPPAPNLSQSPNVQTYQSPRESTSTHDSDSEPESRSSSPTSMDAPPPPLSPEQPYHTGYGISRQDTGQSHYSTGHFTGPTNTAGTQPIPIFRPPSALATNAPHPNLMAEGTSPSSGTGTGGGERDRSNIPPPPPIPHHLQSQASIPAHMQQQMTGTGVNAGAGAGPGAGVGANAGRRRQSDNPPPPVQMTNPPPPAPPSAQAFAQQSQSFPQYVQYPSATTIGGAAREGPGLTRRPSKLRHSEDLRGTIRSPPPIPIGVTTGMGPRSPDRDRVVSGSGDRVTPGAGIGNGPKSPDVPLSRRESHSQFPRPRERERERDRDRDRDWDNNGEPFVFGPDVSAADIITRLTEGRSGSSATSRVGAGMGAPRCERGKFGVCKSNSSGACAHHPDRYIVKYIPPLDLTETSTGPDLGRRVIRRNETSTKNMTAIKAPATVLVTGASGFIAVWVVKTFLEEGYTVSRGTVRSASKGDYLTDLFKNYGDKFQYVIVEDIAKEGAFDEAVKGVDAVAHTASPFHFQADDPQTLIEPAVKGTLGILASVHKYAPNVQRIVITSSVAAIMDGSKPSGTVFTEDNWNIFSLDEVETKGKAAAGGDKYRASKTLAEKAAWAFLEERKPKFDIATINPPMVFGPILHQVSNPESLNTSVAMLYKILHTKEADLTKETLLSSNMNFVDVRDVALAHVRALENPEAGGQRFITSGGTLCWQDALDVLAPPHPRGTPGSGKGLVHSRYDASKATSVLGIHFKGLEESVRDTEEGLRRRGWGVEA</sequence>
<reference evidence="5" key="1">
    <citation type="submission" date="2020-09" db="EMBL/GenBank/DDBJ databases">
        <title>Comparative genome analyses of four rice-infecting Rhizoctonia solani isolates reveal extensive enrichment of homogalacturonan modification genes.</title>
        <authorList>
            <person name="Lee D.-Y."/>
            <person name="Jeon J."/>
            <person name="Kim K.-T."/>
            <person name="Cheong K."/>
            <person name="Song H."/>
            <person name="Choi G."/>
            <person name="Ko J."/>
            <person name="Opiyo S.O."/>
            <person name="Zuo S."/>
            <person name="Madhav S."/>
            <person name="Lee Y.-H."/>
            <person name="Wang G.-L."/>
        </authorList>
    </citation>
    <scope>NUCLEOTIDE SEQUENCE</scope>
    <source>
        <strain evidence="5">AG1-IA B2</strain>
    </source>
</reference>
<dbReference type="SUPFAM" id="SSF51735">
    <property type="entry name" value="NAD(P)-binding Rossmann-fold domains"/>
    <property type="match status" value="1"/>
</dbReference>
<dbReference type="Proteomes" id="UP000614334">
    <property type="component" value="Unassembled WGS sequence"/>
</dbReference>
<accession>A0A8H7IN28</accession>
<evidence type="ECO:0000256" key="1">
    <source>
        <dbReference type="ARBA" id="ARBA00023002"/>
    </source>
</evidence>
<feature type="compositionally biased region" description="Polar residues" evidence="3">
    <location>
        <begin position="209"/>
        <end position="223"/>
    </location>
</feature>
<evidence type="ECO:0000313" key="5">
    <source>
        <dbReference type="EMBL" id="KAF8761907.1"/>
    </source>
</evidence>
<feature type="compositionally biased region" description="Polar residues" evidence="3">
    <location>
        <begin position="76"/>
        <end position="92"/>
    </location>
</feature>
<dbReference type="Gene3D" id="3.40.50.720">
    <property type="entry name" value="NAD(P)-binding Rossmann-like Domain"/>
    <property type="match status" value="1"/>
</dbReference>
<dbReference type="PANTHER" id="PTHR10366">
    <property type="entry name" value="NAD DEPENDENT EPIMERASE/DEHYDRATASE"/>
    <property type="match status" value="1"/>
</dbReference>
<feature type="compositionally biased region" description="Polar residues" evidence="3">
    <location>
        <begin position="133"/>
        <end position="155"/>
    </location>
</feature>
<comment type="similarity">
    <text evidence="2">Belongs to the NAD(P)-dependent epimerase/dehydratase family. Dihydroflavonol-4-reductase subfamily.</text>
</comment>
<comment type="caution">
    <text evidence="5">The sequence shown here is derived from an EMBL/GenBank/DDBJ whole genome shotgun (WGS) entry which is preliminary data.</text>
</comment>
<organism evidence="5 6">
    <name type="scientific">Rhizoctonia solani</name>
    <dbReference type="NCBI Taxonomy" id="456999"/>
    <lineage>
        <taxon>Eukaryota</taxon>
        <taxon>Fungi</taxon>
        <taxon>Dikarya</taxon>
        <taxon>Basidiomycota</taxon>
        <taxon>Agaricomycotina</taxon>
        <taxon>Agaricomycetes</taxon>
        <taxon>Cantharellales</taxon>
        <taxon>Ceratobasidiaceae</taxon>
        <taxon>Rhizoctonia</taxon>
    </lineage>
</organism>
<gene>
    <name evidence="5" type="ORF">RHS01_00817</name>
</gene>
<dbReference type="GO" id="GO:0016616">
    <property type="term" value="F:oxidoreductase activity, acting on the CH-OH group of donors, NAD or NADP as acceptor"/>
    <property type="evidence" value="ECO:0007669"/>
    <property type="project" value="TreeGrafter"/>
</dbReference>
<dbReference type="InterPro" id="IPR001509">
    <property type="entry name" value="Epimerase_deHydtase"/>
</dbReference>
<name>A0A8H7IN28_9AGAM</name>
<dbReference type="PANTHER" id="PTHR10366:SF564">
    <property type="entry name" value="STEROL-4-ALPHA-CARBOXYLATE 3-DEHYDROGENASE, DECARBOXYLATING"/>
    <property type="match status" value="1"/>
</dbReference>
<feature type="region of interest" description="Disordered" evidence="3">
    <location>
        <begin position="63"/>
        <end position="403"/>
    </location>
</feature>
<protein>
    <submittedName>
        <fullName evidence="5">NAD(P)H-binding</fullName>
    </submittedName>
</protein>
<keyword evidence="1" id="KW-0560">Oxidoreductase</keyword>
<feature type="compositionally biased region" description="Gly residues" evidence="3">
    <location>
        <begin position="228"/>
        <end position="242"/>
    </location>
</feature>
<evidence type="ECO:0000256" key="3">
    <source>
        <dbReference type="SAM" id="MobiDB-lite"/>
    </source>
</evidence>
<feature type="compositionally biased region" description="Basic and acidic residues" evidence="3">
    <location>
        <begin position="93"/>
        <end position="104"/>
    </location>
</feature>